<dbReference type="Proteomes" id="UP000215335">
    <property type="component" value="Unassembled WGS sequence"/>
</dbReference>
<proteinExistence type="predicted"/>
<evidence type="ECO:0000313" key="1">
    <source>
        <dbReference type="EMBL" id="OXU19352.1"/>
    </source>
</evidence>
<keyword evidence="2" id="KW-1185">Reference proteome</keyword>
<accession>A0A232EM15</accession>
<protein>
    <submittedName>
        <fullName evidence="1">Uncharacterized protein</fullName>
    </submittedName>
</protein>
<comment type="caution">
    <text evidence="1">The sequence shown here is derived from an EMBL/GenBank/DDBJ whole genome shotgun (WGS) entry which is preliminary data.</text>
</comment>
<name>A0A232EM15_9HYME</name>
<gene>
    <name evidence="1" type="ORF">TSAR_005072</name>
</gene>
<evidence type="ECO:0000313" key="2">
    <source>
        <dbReference type="Proteomes" id="UP000215335"/>
    </source>
</evidence>
<reference evidence="1 2" key="1">
    <citation type="journal article" date="2017" name="Curr. Biol.">
        <title>The Evolution of Venom by Co-option of Single-Copy Genes.</title>
        <authorList>
            <person name="Martinson E.O."/>
            <person name="Mrinalini"/>
            <person name="Kelkar Y.D."/>
            <person name="Chang C.H."/>
            <person name="Werren J.H."/>
        </authorList>
    </citation>
    <scope>NUCLEOTIDE SEQUENCE [LARGE SCALE GENOMIC DNA]</scope>
    <source>
        <strain evidence="1 2">Alberta</strain>
        <tissue evidence="1">Whole body</tissue>
    </source>
</reference>
<sequence length="173" mass="19712">MSCIDFSHSADPRVSSTGASTLHQLNSALNTWKIKLRRIRRISCSYSISVQVPTRQFRRGFMAHRYILSVPYLRRAFLRPLQVTSDEIGRLTVIQEEQYSLIDTLRAKDRVGSKRASELDFEELIATGTECYELSFRVGVARPPERTLAAPHQPLLQGAASRILRGRLKTEDH</sequence>
<dbReference type="EMBL" id="NNAY01003476">
    <property type="protein sequence ID" value="OXU19352.1"/>
    <property type="molecule type" value="Genomic_DNA"/>
</dbReference>
<dbReference type="AlphaFoldDB" id="A0A232EM15"/>
<organism evidence="1 2">
    <name type="scientific">Trichomalopsis sarcophagae</name>
    <dbReference type="NCBI Taxonomy" id="543379"/>
    <lineage>
        <taxon>Eukaryota</taxon>
        <taxon>Metazoa</taxon>
        <taxon>Ecdysozoa</taxon>
        <taxon>Arthropoda</taxon>
        <taxon>Hexapoda</taxon>
        <taxon>Insecta</taxon>
        <taxon>Pterygota</taxon>
        <taxon>Neoptera</taxon>
        <taxon>Endopterygota</taxon>
        <taxon>Hymenoptera</taxon>
        <taxon>Apocrita</taxon>
        <taxon>Proctotrupomorpha</taxon>
        <taxon>Chalcidoidea</taxon>
        <taxon>Pteromalidae</taxon>
        <taxon>Pteromalinae</taxon>
        <taxon>Trichomalopsis</taxon>
    </lineage>
</organism>